<reference evidence="3 4" key="1">
    <citation type="submission" date="2019-06" db="EMBL/GenBank/DDBJ databases">
        <title>Sequencing the genomes of 1000 actinobacteria strains.</title>
        <authorList>
            <person name="Klenk H.-P."/>
        </authorList>
    </citation>
    <scope>NUCLEOTIDE SEQUENCE [LARGE SCALE GENOMIC DNA]</scope>
    <source>
        <strain evidence="3 4">DSM 43866</strain>
    </source>
</reference>
<dbReference type="AlphaFoldDB" id="A0A561VQ36"/>
<dbReference type="InterPro" id="IPR051532">
    <property type="entry name" value="Ester_Hydrolysis_Enzymes"/>
</dbReference>
<name>A0A561VQ36_ACTTI</name>
<sequence length="381" mass="40530">MNTTVINSGALTGATHVRSRAPGAEDRQRLRLRTLSAEDRQRLRLRTLSAEDWQRIRTAGRIAGQVTGALAGVTALSAGLLLRQAADARRIIPMAEAPPPRGDGVYGAKFPGRPLSLVVLGDSSAAGYGVHRPRETPGALFATGISRRLRRPVRLHRAAVVGCVSSGLPWQVDAALEHRPDLAIILIGGNDVTHVSARAEAVRHLGDAVRRLREAGCRVVVGTCPDIGAIQPIKPPLRWLARRWSRQLAAAQTVAVVAAGGRTVSLGNLLGPMFEADPARMFSSDRFHPSAEGYARAAAVMMPTVMAALGEDDRPAVPIADGVRSLPEAADEAVRAPGTEVSPVRSGARWAQLRRHPWFGETRHWFGSGTGSAPSAVRSTG</sequence>
<dbReference type="PANTHER" id="PTHR30383:SF5">
    <property type="entry name" value="SGNH HYDROLASE-TYPE ESTERASE DOMAIN-CONTAINING PROTEIN"/>
    <property type="match status" value="1"/>
</dbReference>
<dbReference type="InterPro" id="IPR036514">
    <property type="entry name" value="SGNH_hydro_sf"/>
</dbReference>
<keyword evidence="4" id="KW-1185">Reference proteome</keyword>
<feature type="region of interest" description="Disordered" evidence="1">
    <location>
        <begin position="1"/>
        <end position="25"/>
    </location>
</feature>
<comment type="caution">
    <text evidence="3">The sequence shown here is derived from an EMBL/GenBank/DDBJ whole genome shotgun (WGS) entry which is preliminary data.</text>
</comment>
<dbReference type="EMBL" id="VIWY01000004">
    <property type="protein sequence ID" value="TWG13738.1"/>
    <property type="molecule type" value="Genomic_DNA"/>
</dbReference>
<feature type="domain" description="SGNH hydrolase-type esterase" evidence="2">
    <location>
        <begin position="119"/>
        <end position="296"/>
    </location>
</feature>
<feature type="compositionally biased region" description="Polar residues" evidence="1">
    <location>
        <begin position="1"/>
        <end position="10"/>
    </location>
</feature>
<evidence type="ECO:0000256" key="1">
    <source>
        <dbReference type="SAM" id="MobiDB-lite"/>
    </source>
</evidence>
<dbReference type="PANTHER" id="PTHR30383">
    <property type="entry name" value="THIOESTERASE 1/PROTEASE 1/LYSOPHOSPHOLIPASE L1"/>
    <property type="match status" value="1"/>
</dbReference>
<dbReference type="SUPFAM" id="SSF52266">
    <property type="entry name" value="SGNH hydrolase"/>
    <property type="match status" value="1"/>
</dbReference>
<evidence type="ECO:0000313" key="4">
    <source>
        <dbReference type="Proteomes" id="UP000320239"/>
    </source>
</evidence>
<protein>
    <submittedName>
        <fullName evidence="3">Lysophospholipase L1-like esterase</fullName>
    </submittedName>
</protein>
<dbReference type="Gene3D" id="3.40.50.1110">
    <property type="entry name" value="SGNH hydrolase"/>
    <property type="match status" value="1"/>
</dbReference>
<dbReference type="InterPro" id="IPR013830">
    <property type="entry name" value="SGNH_hydro"/>
</dbReference>
<proteinExistence type="predicted"/>
<evidence type="ECO:0000313" key="3">
    <source>
        <dbReference type="EMBL" id="TWG13738.1"/>
    </source>
</evidence>
<organism evidence="3 4">
    <name type="scientific">Actinoplanes teichomyceticus</name>
    <dbReference type="NCBI Taxonomy" id="1867"/>
    <lineage>
        <taxon>Bacteria</taxon>
        <taxon>Bacillati</taxon>
        <taxon>Actinomycetota</taxon>
        <taxon>Actinomycetes</taxon>
        <taxon>Micromonosporales</taxon>
        <taxon>Micromonosporaceae</taxon>
        <taxon>Actinoplanes</taxon>
    </lineage>
</organism>
<dbReference type="Pfam" id="PF13472">
    <property type="entry name" value="Lipase_GDSL_2"/>
    <property type="match status" value="1"/>
</dbReference>
<evidence type="ECO:0000259" key="2">
    <source>
        <dbReference type="Pfam" id="PF13472"/>
    </source>
</evidence>
<gene>
    <name evidence="3" type="ORF">FHX34_10425</name>
</gene>
<dbReference type="GO" id="GO:0004622">
    <property type="term" value="F:phosphatidylcholine lysophospholipase activity"/>
    <property type="evidence" value="ECO:0007669"/>
    <property type="project" value="TreeGrafter"/>
</dbReference>
<accession>A0A561VQ36</accession>
<dbReference type="Proteomes" id="UP000320239">
    <property type="component" value="Unassembled WGS sequence"/>
</dbReference>
<dbReference type="CDD" id="cd01836">
    <property type="entry name" value="FeeA_FeeB_like"/>
    <property type="match status" value="1"/>
</dbReference>